<reference evidence="1 2" key="1">
    <citation type="journal article" date="2019" name="Int. J. Syst. Evol. Microbiol.">
        <title>The Global Catalogue of Microorganisms (GCM) 10K type strain sequencing project: providing services to taxonomists for standard genome sequencing and annotation.</title>
        <authorList>
            <consortium name="The Broad Institute Genomics Platform"/>
            <consortium name="The Broad Institute Genome Sequencing Center for Infectious Disease"/>
            <person name="Wu L."/>
            <person name="Ma J."/>
        </authorList>
    </citation>
    <scope>NUCLEOTIDE SEQUENCE [LARGE SCALE GENOMIC DNA]</scope>
    <source>
        <strain evidence="1 2">JCM 14736</strain>
    </source>
</reference>
<keyword evidence="2" id="KW-1185">Reference proteome</keyword>
<comment type="caution">
    <text evidence="1">The sequence shown here is derived from an EMBL/GenBank/DDBJ whole genome shotgun (WGS) entry which is preliminary data.</text>
</comment>
<evidence type="ECO:0000313" key="2">
    <source>
        <dbReference type="Proteomes" id="UP001500851"/>
    </source>
</evidence>
<evidence type="ECO:0000313" key="1">
    <source>
        <dbReference type="EMBL" id="GAA1794587.1"/>
    </source>
</evidence>
<dbReference type="Proteomes" id="UP001500851">
    <property type="component" value="Unassembled WGS sequence"/>
</dbReference>
<dbReference type="EMBL" id="BAAAOB010000003">
    <property type="protein sequence ID" value="GAA1794587.1"/>
    <property type="molecule type" value="Genomic_DNA"/>
</dbReference>
<proteinExistence type="predicted"/>
<accession>A0ABN2LNE4</accession>
<dbReference type="RefSeq" id="WP_344032618.1">
    <property type="nucleotide sequence ID" value="NZ_BAAAOB010000003.1"/>
</dbReference>
<name>A0ABN2LNE4_9MICO</name>
<organism evidence="1 2">
    <name type="scientific">Leucobacter iarius</name>
    <dbReference type="NCBI Taxonomy" id="333963"/>
    <lineage>
        <taxon>Bacteria</taxon>
        <taxon>Bacillati</taxon>
        <taxon>Actinomycetota</taxon>
        <taxon>Actinomycetes</taxon>
        <taxon>Micrococcales</taxon>
        <taxon>Microbacteriaceae</taxon>
        <taxon>Leucobacter</taxon>
    </lineage>
</organism>
<dbReference type="InterPro" id="IPR005583">
    <property type="entry name" value="YaaA"/>
</dbReference>
<sequence length="268" mass="28501">MLILLPPSETKRTGGGAPYRAEDLAHDEQLAGTRAAVRTALEELSRDEELAAKALGLGVKARGELEHNRVLESSGALEAMDRYTGVLYDALDAVSLDADARDWMREHVAVQSALFGLVRAGDRIPAYRLSAGSRLAALEAPLKRSWIRAHADMDWAAHGWILDLRSNDYAALAPLPEGVGTKLEVAQRSADGAVRALNHFNKTAKGDLVRRLARSGAELDGPEAFGRWALAEGLELQLGDRPGSATLVTELGAPAGVTGGAGSKRAAR</sequence>
<protein>
    <submittedName>
        <fullName evidence="1">Peroxide stress protein YaaA</fullName>
    </submittedName>
</protein>
<dbReference type="PANTHER" id="PTHR30283">
    <property type="entry name" value="PEROXIDE STRESS RESPONSE PROTEIN YAAA"/>
    <property type="match status" value="1"/>
</dbReference>
<dbReference type="Pfam" id="PF03883">
    <property type="entry name" value="H2O2_YaaD"/>
    <property type="match status" value="1"/>
</dbReference>
<dbReference type="PANTHER" id="PTHR30283:SF4">
    <property type="entry name" value="PEROXIDE STRESS RESISTANCE PROTEIN YAAA"/>
    <property type="match status" value="1"/>
</dbReference>
<gene>
    <name evidence="1" type="primary">yaaA</name>
    <name evidence="1" type="ORF">GCM10009768_24600</name>
</gene>